<dbReference type="PANTHER" id="PTHR41773">
    <property type="entry name" value="GTP PYROPHOSPHATASE-RELATED"/>
    <property type="match status" value="1"/>
</dbReference>
<dbReference type="AlphaFoldDB" id="A0AAW3JS08"/>
<dbReference type="GO" id="GO:0015969">
    <property type="term" value="P:guanosine tetraphosphate metabolic process"/>
    <property type="evidence" value="ECO:0007669"/>
    <property type="project" value="InterPro"/>
</dbReference>
<dbReference type="Pfam" id="PF04607">
    <property type="entry name" value="RelA_SpoT"/>
    <property type="match status" value="1"/>
</dbReference>
<comment type="pathway">
    <text evidence="1">Purine metabolism; ppGpp biosynthesis; ppGpp from GTP: step 1/2.</text>
</comment>
<dbReference type="RefSeq" id="WP_055944226.1">
    <property type="nucleotide sequence ID" value="NZ_JAQDCV010000002.1"/>
</dbReference>
<dbReference type="CDD" id="cd05399">
    <property type="entry name" value="NT_Rel-Spo_like"/>
    <property type="match status" value="1"/>
</dbReference>
<name>A0AAW3JS08_9FIRM</name>
<feature type="domain" description="RelA/SpoT" evidence="2">
    <location>
        <begin position="53"/>
        <end position="181"/>
    </location>
</feature>
<gene>
    <name evidence="3" type="ORF">APZ18_09485</name>
</gene>
<sequence length="629" mass="74607">MSVNMENYNSKEELEAIIEQEIDFEKLNELCEHITNAITEILTSCGLYFRIFSRVKSVESIASKLYRGKYGTLNNPKKIQDLIGLRVILYYYDDLSICRDIMERTFQMIDEWSRNFFESDEFRATKINGVFKYPAEYFNLYTKEMWSLPIDTTFETQFRTVFFEGWHEIEHDMRYKSRISDDQFWKGSEELSRMLNCILANLELSDWSLVKLFEELSYNHYKNMNWELMLKSHFRIKLEDSAHLHPDIIAIFNQDKEIAKQFYKCPRIILIRELLKLDNPVIDYNLIIKLVNNKLVKNQLIRLVCDKIDEPRDSRIYKKETLARLESNILFHLELPLLHKESRTLETEFINSCAIVYKWARFKMDPVFEDMPEEVISYKNKLPGYQLKIQYDVDDLTFHMKISYIDSKHIGTLWHIHTSIAKLDDGRLHFYHMTSKDLPRSISQKETFLKPSFLSDLSNKTGIVDVIRLGNKAVFVTDDNDYSDFYSLIKNPERKLPIIAIAQQLSEDDTNTGQKKNEEYKDGYDMNTFTINGTRLAKVIGQYSHVFMTDRALVSKFAKSFNIPEANADGCICIFWPAHTQKHFTLFTRRMILESQFDFNRFAFHDEDVYEKAFRHKLVQIIKEDNISR</sequence>
<evidence type="ECO:0000259" key="2">
    <source>
        <dbReference type="SMART" id="SM00954"/>
    </source>
</evidence>
<dbReference type="SMART" id="SM00954">
    <property type="entry name" value="RelA_SpoT"/>
    <property type="match status" value="1"/>
</dbReference>
<dbReference type="InterPro" id="IPR043519">
    <property type="entry name" value="NT_sf"/>
</dbReference>
<accession>A0AAW3JS08</accession>
<keyword evidence="4" id="KW-1185">Reference proteome</keyword>
<dbReference type="SUPFAM" id="SSF81301">
    <property type="entry name" value="Nucleotidyltransferase"/>
    <property type="match status" value="1"/>
</dbReference>
<evidence type="ECO:0000313" key="3">
    <source>
        <dbReference type="EMBL" id="KQC84939.1"/>
    </source>
</evidence>
<organism evidence="3 4">
    <name type="scientific">Butyribacter intestini</name>
    <dbReference type="NCBI Taxonomy" id="1703332"/>
    <lineage>
        <taxon>Bacteria</taxon>
        <taxon>Bacillati</taxon>
        <taxon>Bacillota</taxon>
        <taxon>Clostridia</taxon>
        <taxon>Lachnospirales</taxon>
        <taxon>Lachnospiraceae</taxon>
        <taxon>Butyribacter</taxon>
    </lineage>
</organism>
<dbReference type="Gene3D" id="3.30.460.10">
    <property type="entry name" value="Beta Polymerase, domain 2"/>
    <property type="match status" value="1"/>
</dbReference>
<protein>
    <recommendedName>
        <fullName evidence="2">RelA/SpoT domain-containing protein</fullName>
    </recommendedName>
</protein>
<dbReference type="EMBL" id="LLKB01000005">
    <property type="protein sequence ID" value="KQC84939.1"/>
    <property type="molecule type" value="Genomic_DNA"/>
</dbReference>
<reference evidence="3 4" key="1">
    <citation type="submission" date="2015-10" db="EMBL/GenBank/DDBJ databases">
        <title>Butyribacter intestini gen. nov., sp. nov., a butyric acid-producing bacterium of the family Lachnospiraceae isolated from the human faeces.</title>
        <authorList>
            <person name="Zou Y."/>
            <person name="Xue W."/>
            <person name="Luo G."/>
            <person name="Lv M."/>
        </authorList>
    </citation>
    <scope>NUCLEOTIDE SEQUENCE [LARGE SCALE GENOMIC DNA]</scope>
    <source>
        <strain evidence="3 4">TF01-11</strain>
    </source>
</reference>
<dbReference type="PANTHER" id="PTHR41773:SF1">
    <property type="entry name" value="RELA_SPOT DOMAIN-CONTAINING PROTEIN"/>
    <property type="match status" value="1"/>
</dbReference>
<evidence type="ECO:0000256" key="1">
    <source>
        <dbReference type="ARBA" id="ARBA00004976"/>
    </source>
</evidence>
<dbReference type="InterPro" id="IPR007685">
    <property type="entry name" value="RelA_SpoT"/>
</dbReference>
<evidence type="ECO:0000313" key="4">
    <source>
        <dbReference type="Proteomes" id="UP000050833"/>
    </source>
</evidence>
<dbReference type="Proteomes" id="UP000050833">
    <property type="component" value="Unassembled WGS sequence"/>
</dbReference>
<proteinExistence type="predicted"/>
<comment type="caution">
    <text evidence="3">The sequence shown here is derived from an EMBL/GenBank/DDBJ whole genome shotgun (WGS) entry which is preliminary data.</text>
</comment>